<gene>
    <name evidence="1" type="ORF">HMPREF0758_1245</name>
</gene>
<evidence type="ECO:0000313" key="2">
    <source>
        <dbReference type="Proteomes" id="UP000005723"/>
    </source>
</evidence>
<comment type="caution">
    <text evidence="1">The sequence shown here is derived from an EMBL/GenBank/DDBJ whole genome shotgun (WGS) entry which is preliminary data.</text>
</comment>
<protein>
    <submittedName>
        <fullName evidence="1">Uncharacterized protein</fullName>
    </submittedName>
</protein>
<dbReference type="EMBL" id="ADBY01000022">
    <property type="protein sequence ID" value="EFE97153.1"/>
    <property type="molecule type" value="Genomic_DNA"/>
</dbReference>
<dbReference type="HOGENOM" id="CLU_3257732_0_0_6"/>
<evidence type="ECO:0000313" key="1">
    <source>
        <dbReference type="EMBL" id="EFE97153.1"/>
    </source>
</evidence>
<organism evidence="1 2">
    <name type="scientific">Serratia odorifera DSM 4582</name>
    <dbReference type="NCBI Taxonomy" id="667129"/>
    <lineage>
        <taxon>Bacteria</taxon>
        <taxon>Pseudomonadati</taxon>
        <taxon>Pseudomonadota</taxon>
        <taxon>Gammaproteobacteria</taxon>
        <taxon>Enterobacterales</taxon>
        <taxon>Yersiniaceae</taxon>
        <taxon>Serratia</taxon>
    </lineage>
</organism>
<dbReference type="Proteomes" id="UP000005723">
    <property type="component" value="Unassembled WGS sequence"/>
</dbReference>
<dbReference type="AlphaFoldDB" id="D4DZ95"/>
<dbReference type="STRING" id="667129.HMPREF0758_1245"/>
<sequence length="42" mass="4779">MGSYSVANPRLTLHRRDICCIFHILSCLLSSVSQQISKICRK</sequence>
<keyword evidence="2" id="KW-1185">Reference proteome</keyword>
<name>D4DZ95_SEROD</name>
<proteinExistence type="predicted"/>
<reference evidence="1 2" key="1">
    <citation type="submission" date="2010-01" db="EMBL/GenBank/DDBJ databases">
        <authorList>
            <person name="Muzny D."/>
            <person name="Qin X."/>
            <person name="Deng J."/>
            <person name="Jiang H."/>
            <person name="Liu Y."/>
            <person name="Qu J."/>
            <person name="Song X.-Z."/>
            <person name="Zhang L."/>
            <person name="Thornton R."/>
            <person name="Coyle M."/>
            <person name="Francisco L."/>
            <person name="Jackson L."/>
            <person name="Javaid M."/>
            <person name="Korchina V."/>
            <person name="Kovar C."/>
            <person name="Mata R."/>
            <person name="Mathew T."/>
            <person name="Ngo R."/>
            <person name="Nguyen L."/>
            <person name="Nguyen N."/>
            <person name="Okwuonu G."/>
            <person name="Ongeri F."/>
            <person name="Pham C."/>
            <person name="Simmons D."/>
            <person name="Wilczek-Boney K."/>
            <person name="Hale W."/>
            <person name="Jakkamsetti A."/>
            <person name="Pham P."/>
            <person name="Ruth R."/>
            <person name="San Lucas F."/>
            <person name="Warren J."/>
            <person name="Zhang J."/>
            <person name="Zhao Z."/>
            <person name="Zhou C."/>
            <person name="Zhu D."/>
            <person name="Lee S."/>
            <person name="Bess C."/>
            <person name="Blankenburg K."/>
            <person name="Forbes L."/>
            <person name="Fu Q."/>
            <person name="Gubbala S."/>
            <person name="Hirani K."/>
            <person name="Jayaseelan J.C."/>
            <person name="Lara F."/>
            <person name="Munidasa M."/>
            <person name="Palculict T."/>
            <person name="Patil S."/>
            <person name="Pu L.-L."/>
            <person name="Saada N."/>
            <person name="Tang L."/>
            <person name="Weissenberger G."/>
            <person name="Zhu Y."/>
            <person name="Hemphill L."/>
            <person name="Shang Y."/>
            <person name="Youmans B."/>
            <person name="Ayvaz T."/>
            <person name="Ross M."/>
            <person name="Santibanez J."/>
            <person name="Aqrawi P."/>
            <person name="Gross S."/>
            <person name="Joshi V."/>
            <person name="Fowler G."/>
            <person name="Nazareth L."/>
            <person name="Reid J."/>
            <person name="Worley K."/>
            <person name="Petrosino J."/>
            <person name="Highlander S."/>
            <person name="Gibbs R."/>
        </authorList>
    </citation>
    <scope>NUCLEOTIDE SEQUENCE [LARGE SCALE GENOMIC DNA]</scope>
    <source>
        <strain evidence="1 2">DSM 4582</strain>
    </source>
</reference>
<accession>D4DZ95</accession>